<keyword evidence="2" id="KW-1185">Reference proteome</keyword>
<dbReference type="AlphaFoldDB" id="A0A9X2CRR1"/>
<evidence type="ECO:0000313" key="1">
    <source>
        <dbReference type="EMBL" id="MCL7746864.1"/>
    </source>
</evidence>
<dbReference type="EMBL" id="JAKRYL010000005">
    <property type="protein sequence ID" value="MCL7746864.1"/>
    <property type="molecule type" value="Genomic_DNA"/>
</dbReference>
<sequence>MNWQQKIRHLLGQPIGVSFTNGQGTSGILCDADGGQLYIMEYMYQSQFALKHYDYRMIQDINGFPPCHQHNHHHQQPLY</sequence>
<evidence type="ECO:0000313" key="2">
    <source>
        <dbReference type="Proteomes" id="UP001139150"/>
    </source>
</evidence>
<reference evidence="1" key="1">
    <citation type="submission" date="2022-02" db="EMBL/GenBank/DDBJ databases">
        <title>Halalkalibacter sp. nov. isolated from Lonar Lake, India.</title>
        <authorList>
            <person name="Joshi A."/>
            <person name="Thite S."/>
            <person name="Lodha T."/>
        </authorList>
    </citation>
    <scope>NUCLEOTIDE SEQUENCE</scope>
    <source>
        <strain evidence="1">MEB205</strain>
    </source>
</reference>
<gene>
    <name evidence="1" type="ORF">MF646_06980</name>
</gene>
<comment type="caution">
    <text evidence="1">The sequence shown here is derived from an EMBL/GenBank/DDBJ whole genome shotgun (WGS) entry which is preliminary data.</text>
</comment>
<accession>A0A9X2CRR1</accession>
<name>A0A9X2CRR1_9BACI</name>
<dbReference type="Proteomes" id="UP001139150">
    <property type="component" value="Unassembled WGS sequence"/>
</dbReference>
<organism evidence="1 2">
    <name type="scientific">Halalkalibacter alkaliphilus</name>
    <dbReference type="NCBI Taxonomy" id="2917993"/>
    <lineage>
        <taxon>Bacteria</taxon>
        <taxon>Bacillati</taxon>
        <taxon>Bacillota</taxon>
        <taxon>Bacilli</taxon>
        <taxon>Bacillales</taxon>
        <taxon>Bacillaceae</taxon>
        <taxon>Halalkalibacter</taxon>
    </lineage>
</organism>
<protein>
    <submittedName>
        <fullName evidence="1">Uncharacterized protein</fullName>
    </submittedName>
</protein>
<proteinExistence type="predicted"/>
<dbReference type="RefSeq" id="WP_250095772.1">
    <property type="nucleotide sequence ID" value="NZ_JAKRYL010000005.1"/>
</dbReference>